<comment type="caution">
    <text evidence="1">The sequence shown here is derived from an EMBL/GenBank/DDBJ whole genome shotgun (WGS) entry which is preliminary data.</text>
</comment>
<proteinExistence type="predicted"/>
<protein>
    <submittedName>
        <fullName evidence="1">Uncharacterized protein</fullName>
    </submittedName>
</protein>
<evidence type="ECO:0000313" key="1">
    <source>
        <dbReference type="EMBL" id="KAJ9082702.1"/>
    </source>
</evidence>
<reference evidence="1" key="1">
    <citation type="submission" date="2022-04" db="EMBL/GenBank/DDBJ databases">
        <title>Genome of the entomopathogenic fungus Entomophthora muscae.</title>
        <authorList>
            <person name="Elya C."/>
            <person name="Lovett B.R."/>
            <person name="Lee E."/>
            <person name="Macias A.M."/>
            <person name="Hajek A.E."/>
            <person name="De Bivort B.L."/>
            <person name="Kasson M.T."/>
            <person name="De Fine Licht H.H."/>
            <person name="Stajich J.E."/>
        </authorList>
    </citation>
    <scope>NUCLEOTIDE SEQUENCE</scope>
    <source>
        <strain evidence="1">Berkeley</strain>
    </source>
</reference>
<dbReference type="EMBL" id="QTSX02001425">
    <property type="protein sequence ID" value="KAJ9082702.1"/>
    <property type="molecule type" value="Genomic_DNA"/>
</dbReference>
<accession>A0ACC2U701</accession>
<gene>
    <name evidence="1" type="ORF">DSO57_1002219</name>
</gene>
<sequence length="175" mass="17879">MKLIIVAWLPPLGVVIGTPLSAIISSAQSVSLGGPSSSASAHRGSTPEKCRQAVPQSIDPAAHGNPGSGFDSCSWAWGSRGGELSILTGLEKIMQGYTGSSNSKASVYGHSQPAGPSARTTQESVLSPATSSMAVRANPKPGTGFEPLHLAVKQKRGWLRKPAGGFEPPATHQGG</sequence>
<organism evidence="1 2">
    <name type="scientific">Entomophthora muscae</name>
    <dbReference type="NCBI Taxonomy" id="34485"/>
    <lineage>
        <taxon>Eukaryota</taxon>
        <taxon>Fungi</taxon>
        <taxon>Fungi incertae sedis</taxon>
        <taxon>Zoopagomycota</taxon>
        <taxon>Entomophthoromycotina</taxon>
        <taxon>Entomophthoromycetes</taxon>
        <taxon>Entomophthorales</taxon>
        <taxon>Entomophthoraceae</taxon>
        <taxon>Entomophthora</taxon>
    </lineage>
</organism>
<dbReference type="Proteomes" id="UP001165960">
    <property type="component" value="Unassembled WGS sequence"/>
</dbReference>
<name>A0ACC2U701_9FUNG</name>
<evidence type="ECO:0000313" key="2">
    <source>
        <dbReference type="Proteomes" id="UP001165960"/>
    </source>
</evidence>
<keyword evidence="2" id="KW-1185">Reference proteome</keyword>